<comment type="caution">
    <text evidence="1">The sequence shown here is derived from an EMBL/GenBank/DDBJ whole genome shotgun (WGS) entry which is preliminary data.</text>
</comment>
<proteinExistence type="predicted"/>
<name>A0A2A5JSM1_PSEO7</name>
<evidence type="ECO:0000313" key="1">
    <source>
        <dbReference type="EMBL" id="PCK32396.1"/>
    </source>
</evidence>
<dbReference type="Proteomes" id="UP000228621">
    <property type="component" value="Unassembled WGS sequence"/>
</dbReference>
<dbReference type="AlphaFoldDB" id="A0A2A5JSM1"/>
<protein>
    <submittedName>
        <fullName evidence="1">Uncharacterized protein</fullName>
    </submittedName>
</protein>
<organism evidence="1 2">
    <name type="scientific">Pseudoalteromonas piscicida</name>
    <dbReference type="NCBI Taxonomy" id="43662"/>
    <lineage>
        <taxon>Bacteria</taxon>
        <taxon>Pseudomonadati</taxon>
        <taxon>Pseudomonadota</taxon>
        <taxon>Gammaproteobacteria</taxon>
        <taxon>Alteromonadales</taxon>
        <taxon>Pseudoalteromonadaceae</taxon>
        <taxon>Pseudoalteromonas</taxon>
    </lineage>
</organism>
<dbReference type="EMBL" id="NKHF01000032">
    <property type="protein sequence ID" value="PCK32396.1"/>
    <property type="molecule type" value="Genomic_DNA"/>
</dbReference>
<reference evidence="2" key="1">
    <citation type="journal article" date="2019" name="Genome Announc.">
        <title>Draft Genome Sequence of Pseudoalteromonas piscicida Strain 36Y ROTHPW, an Hypersaline Seawater Isolate from the South Coast of Sonora, Mexico.</title>
        <authorList>
            <person name="Sanchez-Diaz R."/>
            <person name="Molina-Garza Z.J."/>
            <person name="Cruz-Suarez L.E."/>
            <person name="Selvin J."/>
            <person name="Kiran G.S."/>
            <person name="Ibarra-Gamez J.C."/>
            <person name="Gomez-Gil B."/>
            <person name="Galaviz-Silva L."/>
        </authorList>
    </citation>
    <scope>NUCLEOTIDE SEQUENCE [LARGE SCALE GENOMIC DNA]</scope>
    <source>
        <strain evidence="2">36Y_RITHPW</strain>
    </source>
</reference>
<sequence>MTEFIQKVNKSCQEALCNASPLKPILVEAISARRTALQSIIHDLTEGKVSPTRVDLLLSEEAEKVSQHLIKAGSLSKREAIATSEKAVFTLARHLL</sequence>
<dbReference type="OrthoDB" id="6304921at2"/>
<accession>A0A2A5JSM1</accession>
<evidence type="ECO:0000313" key="2">
    <source>
        <dbReference type="Proteomes" id="UP000228621"/>
    </source>
</evidence>
<gene>
    <name evidence="1" type="ORF">CEX98_07380</name>
</gene>
<dbReference type="RefSeq" id="WP_099641460.1">
    <property type="nucleotide sequence ID" value="NZ_JAQPZX010000008.1"/>
</dbReference>
<keyword evidence="2" id="KW-1185">Reference proteome</keyword>